<dbReference type="EMBL" id="FAOP01000001">
    <property type="protein sequence ID" value="CUU00984.1"/>
    <property type="molecule type" value="Genomic_DNA"/>
</dbReference>
<evidence type="ECO:0000313" key="2">
    <source>
        <dbReference type="EMBL" id="CUU00984.1"/>
    </source>
</evidence>
<dbReference type="OrthoDB" id="9783299at2"/>
<evidence type="ECO:0000259" key="1">
    <source>
        <dbReference type="Pfam" id="PF14344"/>
    </source>
</evidence>
<dbReference type="AlphaFoldDB" id="A0A0P1LGU0"/>
<accession>A0A0S4MR10</accession>
<name>A0A0P1LGU0_9BACT</name>
<accession>A0A0P1LKP6</accession>
<accession>A0A0P1L8U2</accession>
<accession>A0A0P1NUC3</accession>
<dbReference type="STRING" id="1633631.GCA_001442925_00151"/>
<proteinExistence type="predicted"/>
<protein>
    <recommendedName>
        <fullName evidence="1">DUF4397 domain-containing protein</fullName>
    </recommendedName>
</protein>
<gene>
    <name evidence="2" type="ORF">JGI4_00151</name>
</gene>
<organism evidence="2 3">
    <name type="scientific">Candidatus Kryptonium thompsonii</name>
    <dbReference type="NCBI Taxonomy" id="1633631"/>
    <lineage>
        <taxon>Bacteria</taxon>
        <taxon>Pseudomonadati</taxon>
        <taxon>Candidatus Kryptoniota</taxon>
        <taxon>Candidatus Kryptonium</taxon>
    </lineage>
</organism>
<dbReference type="Proteomes" id="UP000182011">
    <property type="component" value="Unassembled WGS sequence"/>
</dbReference>
<reference evidence="2 3" key="1">
    <citation type="submission" date="2015-11" db="EMBL/GenBank/DDBJ databases">
        <authorList>
            <person name="Zhang Y."/>
            <person name="Guo Z."/>
        </authorList>
    </citation>
    <scope>NUCLEOTIDE SEQUENCE [LARGE SCALE GENOMIC DNA]</scope>
    <source>
        <strain evidence="2">JGI-4</strain>
    </source>
</reference>
<evidence type="ECO:0000313" key="3">
    <source>
        <dbReference type="Proteomes" id="UP000182011"/>
    </source>
</evidence>
<accession>A0A0P1MR22</accession>
<dbReference type="InterPro" id="IPR025510">
    <property type="entry name" value="DUF4397"/>
</dbReference>
<dbReference type="Pfam" id="PF14344">
    <property type="entry name" value="DUF4397"/>
    <property type="match status" value="1"/>
</dbReference>
<accession>A0A0P1LGU0</accession>
<dbReference type="RefSeq" id="WP_047134551.1">
    <property type="nucleotide sequence ID" value="NZ_CZVJ01000009.1"/>
</dbReference>
<accession>A0A0N7MPT8</accession>
<sequence>MQSKFTIFAVFFLVFFIIVITGDGCINIDNPVVQPVDYRSLAKFVNLKPDVTIKVNVDGSDKVSSIAFGDASNYLDLPAGSRVFVFTAGDTIKRSLESEKKYSVFYVGRGSDSVLFAAERNTFDEPYPSGKALVRFLNLSPNLGAAKVIVNFAGKDSTFSNVAFKGGTPYLTIASFPVKYTVISGTDTLVKAWDSGISGAGRYSVVVYGLKANLQKKLFKED</sequence>
<feature type="domain" description="DUF4397" evidence="1">
    <location>
        <begin position="43"/>
        <end position="145"/>
    </location>
</feature>